<dbReference type="FunFam" id="3.30.559.30:FF:000006">
    <property type="entry name" value="Yersiniabactin polyketide/non-ribosomal peptide synthetase"/>
    <property type="match status" value="2"/>
</dbReference>
<evidence type="ECO:0000313" key="8">
    <source>
        <dbReference type="EMBL" id="MBB4267127.1"/>
    </source>
</evidence>
<dbReference type="InterPro" id="IPR020845">
    <property type="entry name" value="AMP-binding_CS"/>
</dbReference>
<evidence type="ECO:0000256" key="5">
    <source>
        <dbReference type="ARBA" id="ARBA00022737"/>
    </source>
</evidence>
<dbReference type="NCBIfam" id="TIGR01733">
    <property type="entry name" value="AA-adenyl-dom"/>
    <property type="match status" value="1"/>
</dbReference>
<dbReference type="Gene3D" id="3.30.300.30">
    <property type="match status" value="2"/>
</dbReference>
<name>A0A7W6REV0_9PROT</name>
<gene>
    <name evidence="8" type="ORF">GGD89_002768</name>
</gene>
<evidence type="ECO:0000256" key="1">
    <source>
        <dbReference type="ARBA" id="ARBA00001957"/>
    </source>
</evidence>
<evidence type="ECO:0000259" key="7">
    <source>
        <dbReference type="PROSITE" id="PS50075"/>
    </source>
</evidence>
<organism evidence="8 9">
    <name type="scientific">Roseospira visakhapatnamensis</name>
    <dbReference type="NCBI Taxonomy" id="390880"/>
    <lineage>
        <taxon>Bacteria</taxon>
        <taxon>Pseudomonadati</taxon>
        <taxon>Pseudomonadota</taxon>
        <taxon>Alphaproteobacteria</taxon>
        <taxon>Rhodospirillales</taxon>
        <taxon>Rhodospirillaceae</taxon>
        <taxon>Roseospira</taxon>
    </lineage>
</organism>
<sequence length="2088" mass="229177">MRLTCEGLESRAWRDSDLAAALARQLDLPSRQIGARENLLRLGLDSLDILEWAHRFQAAGHAIVVADLYRRPTLDGWMDLVRADAAENAPDESLGDAPGTAAKTDAPRWPTAQPDRPFRLTPVQHAYLVGRSGSQPLGGVGCHLYQEFDGAGLAPQDLEAAVSAVLRRHPMLRAAFRPDGTQVLAEAPTWPGLDVHDLREVSEEARERTLADLRERLSHRLLNVEGGESLDVQMAVMPDGRHRVFTNVDLLVADAAGYATIFEDIGAVLRGAPLPKLPEAYDFRSYLAQREALETDRRARDQAFWRDRLDSLPDAPALPLQREPETIDRVRITRRSVDIGPDAWDRFQAHARTHGLTPTMVLATCFGAVLGRWTGQSRLLLNLTLFDRQPLHPSVEGMVADFTNVMVLDLECAPGALCDRAQANQATFADAWSHSAYSGVEVMRDLRKQGRHPHGAPVVFTGNLNTPLIGRRVEETLGTAGWGVSQTPQVWIDHMAVRRGDTVVLQWDCNEDLFPEQMIGEMFAAYVALVDRLTTYADAWEDPVLDVLPADQLAARVRANATAAPVPNGCLHDAVFGQAAADPDEIAVRDGSVTWTRGDLAARAGGLSDRLQDLGVSVGDRVGICMPKGAGQVAAALGILHAGATYVPVGVDQPEERINRICNDAGLAAVIVCAEDPAHARHGDGLDRVVWQTVPPADPGPGASVCPDQAAYVIYTSGSTGMPKGVVVSHRSALNTCVDLNARYGVGPGDRVLALSALHFDLSVYDIFGVLGAGGGIVLVTEGDRRDPAVWCDLIERDGVTLWNTVPALFDMLLTFADGCDLPAPERLRLVFLSGDWIGKDLPARYRAFRRDGQFVAMGGATEAAIWSNALDVDDVPEHWPSIPYGFPLANQSYRVVDAVGRDCPAWTPGELWIGGAGVALGYFNDPERTADRFVETATGRWYRTGDLGRYWPDGVLEFLGRRDKQVKVGGHRIELGEIDAAFSHLPGIARAVTLATGDKDKKLCAFATLKPGAFRRRLTAESGMPPTYRTWFETLPATSADPRRARVIAQFLVDHLSRHGVDLTEPRSAEAIASSYGCARAARPLLDDWLRFLVAQGLLAERENLYSLTKPPAEAASADVEPTSGPLHQALERHHGSLATMLRDGTPALSLLDDPVWSPEQVALRLPGMTGVLDHLAGLVRDLSQRLGRPVRVVEYGARGGVAAAALLERLTDADVSYLALDDSPEMVRRARDRLAAWGDARAERCDDAQRSRHAHAADIVWANNALHRMADPVRALSDLWSLAAPGACVLVLEVSSPPAEGFVSTEVLRRFDRRSTEIRDAAVWRDRIASLDAVLEAHHDLSDLTVFLLRAPACREVADPEAIGDALSAHVPDYMIPRQIRVLDQMPLTANGKVDTKALAAMADETGETRATETQPRTEAETHVSRVWQQLLECGPVSRESDFFKLGGDSLVATRLVGTLARDGWHACLETVFAHPTLSAFAATLQPLASPAGGSELVPDPSARFAPFPLTEIQQAYLVGRQPGFALGGVASHFFVVFETEALDVQRFRAVWKRLIARHDMLRAVVDDGRQRVLETAPDFDIPRHRFARLDSPSARALEERLSQELRDPSVWPAFAVHVIEADDTPRCHILIDIDNLFVDGMSMQILFAELKALYQDPDATLSTPAMTFRDYLVHVEGTSPPQEVLDHWRRRLVSLPGAPDLPLIRSPQDVDQPRFRRRDDSLPAETWAALRRAAQRHDMTPSALLLAVYAATISAFSARPEVTLNLTVFDRQPVHPDVDQVLGDFTALMLASWEPRRRWLDSAHHMQTRLREDMAHRGVSAIRVMRDLARRDGVAAVSMPVVFTSAIGYDQDEGFLSRRAWLKPVRGISQTPQTWIDLQVYEADGMLFYNWDAAEALFDPALLNGMFDRFTSMLRRLGTETDTWTLDLEALCPRAAPSVARRAPAPRENKAARDALTIVRPTTGRQSRSGEETPLRLIADFFRRDLGQEIVAQQNFFDAGATSLTLVRLHAFLRREGYEPLEVTDVFLQASPAALARHLGAMVPHSGDTASTDTVSTNMASTETAGPAMRGRLRRRRRGLDHAPA</sequence>
<protein>
    <submittedName>
        <fullName evidence="8">Yersiniabactin nonribosomal peptide synthetase</fullName>
    </submittedName>
</protein>
<dbReference type="SUPFAM" id="SSF56801">
    <property type="entry name" value="Acetyl-CoA synthetase-like"/>
    <property type="match status" value="1"/>
</dbReference>
<dbReference type="Gene3D" id="3.40.50.12780">
    <property type="entry name" value="N-terminal domain of ligase-like"/>
    <property type="match status" value="1"/>
</dbReference>
<dbReference type="GO" id="GO:0009403">
    <property type="term" value="P:toxin biosynthetic process"/>
    <property type="evidence" value="ECO:0007669"/>
    <property type="project" value="UniProtKB-ARBA"/>
</dbReference>
<dbReference type="GO" id="GO:0043041">
    <property type="term" value="P:amino acid activation for nonribosomal peptide biosynthetic process"/>
    <property type="evidence" value="ECO:0007669"/>
    <property type="project" value="TreeGrafter"/>
</dbReference>
<dbReference type="FunFam" id="3.30.559.10:FF:000023">
    <property type="entry name" value="Non-ribosomal peptide synthetase"/>
    <property type="match status" value="2"/>
</dbReference>
<dbReference type="PROSITE" id="PS00455">
    <property type="entry name" value="AMP_BINDING"/>
    <property type="match status" value="1"/>
</dbReference>
<reference evidence="8 9" key="1">
    <citation type="submission" date="2020-08" db="EMBL/GenBank/DDBJ databases">
        <title>Genome sequencing of Purple Non-Sulfur Bacteria from various extreme environments.</title>
        <authorList>
            <person name="Mayer M."/>
        </authorList>
    </citation>
    <scope>NUCLEOTIDE SEQUENCE [LARGE SCALE GENOMIC DNA]</scope>
    <source>
        <strain evidence="8 9">JA131</strain>
    </source>
</reference>
<keyword evidence="4" id="KW-0436">Ligase</keyword>
<dbReference type="InterPro" id="IPR023213">
    <property type="entry name" value="CAT-like_dom_sf"/>
</dbReference>
<dbReference type="PROSITE" id="PS00012">
    <property type="entry name" value="PHOSPHOPANTETHEINE"/>
    <property type="match status" value="2"/>
</dbReference>
<dbReference type="InterPro" id="IPR001242">
    <property type="entry name" value="Condensation_dom"/>
</dbReference>
<dbReference type="SUPFAM" id="SSF47336">
    <property type="entry name" value="ACP-like"/>
    <property type="match status" value="3"/>
</dbReference>
<comment type="cofactor">
    <cofactor evidence="1">
        <name>pantetheine 4'-phosphate</name>
        <dbReference type="ChEBI" id="CHEBI:47942"/>
    </cofactor>
</comment>
<feature type="domain" description="Carrier" evidence="7">
    <location>
        <begin position="9"/>
        <end position="85"/>
    </location>
</feature>
<dbReference type="GO" id="GO:0016874">
    <property type="term" value="F:ligase activity"/>
    <property type="evidence" value="ECO:0007669"/>
    <property type="project" value="UniProtKB-KW"/>
</dbReference>
<dbReference type="PROSITE" id="PS50075">
    <property type="entry name" value="CARRIER"/>
    <property type="match status" value="3"/>
</dbReference>
<evidence type="ECO:0000313" key="9">
    <source>
        <dbReference type="Proteomes" id="UP000554286"/>
    </source>
</evidence>
<feature type="region of interest" description="Disordered" evidence="6">
    <location>
        <begin position="2049"/>
        <end position="2088"/>
    </location>
</feature>
<dbReference type="SUPFAM" id="SSF52777">
    <property type="entry name" value="CoA-dependent acyltransferases"/>
    <property type="match status" value="4"/>
</dbReference>
<dbReference type="CDD" id="cd12114">
    <property type="entry name" value="A_NRPS_TlmIV_like"/>
    <property type="match status" value="1"/>
</dbReference>
<feature type="compositionally biased region" description="Polar residues" evidence="6">
    <location>
        <begin position="2051"/>
        <end position="2067"/>
    </location>
</feature>
<dbReference type="GO" id="GO:0005737">
    <property type="term" value="C:cytoplasm"/>
    <property type="evidence" value="ECO:0007669"/>
    <property type="project" value="TreeGrafter"/>
</dbReference>
<evidence type="ECO:0000256" key="3">
    <source>
        <dbReference type="ARBA" id="ARBA00022553"/>
    </source>
</evidence>
<evidence type="ECO:0000256" key="6">
    <source>
        <dbReference type="SAM" id="MobiDB-lite"/>
    </source>
</evidence>
<keyword evidence="9" id="KW-1185">Reference proteome</keyword>
<dbReference type="Pfam" id="PF00501">
    <property type="entry name" value="AMP-binding"/>
    <property type="match status" value="1"/>
</dbReference>
<evidence type="ECO:0000256" key="2">
    <source>
        <dbReference type="ARBA" id="ARBA00022450"/>
    </source>
</evidence>
<dbReference type="InterPro" id="IPR009081">
    <property type="entry name" value="PP-bd_ACP"/>
</dbReference>
<keyword evidence="2" id="KW-0596">Phosphopantetheine</keyword>
<dbReference type="Proteomes" id="UP000554286">
    <property type="component" value="Unassembled WGS sequence"/>
</dbReference>
<dbReference type="Pfam" id="PF08242">
    <property type="entry name" value="Methyltransf_12"/>
    <property type="match status" value="1"/>
</dbReference>
<dbReference type="InterPro" id="IPR020806">
    <property type="entry name" value="PKS_PP-bd"/>
</dbReference>
<evidence type="ECO:0000256" key="4">
    <source>
        <dbReference type="ARBA" id="ARBA00022598"/>
    </source>
</evidence>
<proteinExistence type="predicted"/>
<accession>A0A7W6REV0</accession>
<dbReference type="InterPro" id="IPR042099">
    <property type="entry name" value="ANL_N_sf"/>
</dbReference>
<dbReference type="InterPro" id="IPR010071">
    <property type="entry name" value="AA_adenyl_dom"/>
</dbReference>
<feature type="domain" description="Carrier" evidence="7">
    <location>
        <begin position="1971"/>
        <end position="2046"/>
    </location>
</feature>
<dbReference type="InterPro" id="IPR057737">
    <property type="entry name" value="Condensation_MtbB-like"/>
</dbReference>
<dbReference type="PANTHER" id="PTHR45527">
    <property type="entry name" value="NONRIBOSOMAL PEPTIDE SYNTHETASE"/>
    <property type="match status" value="1"/>
</dbReference>
<dbReference type="CDD" id="cd19535">
    <property type="entry name" value="Cyc_NRPS"/>
    <property type="match status" value="2"/>
</dbReference>
<dbReference type="InterPro" id="IPR006162">
    <property type="entry name" value="Ppantetheine_attach_site"/>
</dbReference>
<dbReference type="GO" id="GO:0031177">
    <property type="term" value="F:phosphopantetheine binding"/>
    <property type="evidence" value="ECO:0007669"/>
    <property type="project" value="InterPro"/>
</dbReference>
<dbReference type="Gene3D" id="3.40.50.150">
    <property type="entry name" value="Vaccinia Virus protein VP39"/>
    <property type="match status" value="1"/>
</dbReference>
<dbReference type="InterPro" id="IPR036736">
    <property type="entry name" value="ACP-like_sf"/>
</dbReference>
<dbReference type="FunFam" id="3.40.50.12780:FF:000012">
    <property type="entry name" value="Non-ribosomal peptide synthetase"/>
    <property type="match status" value="1"/>
</dbReference>
<dbReference type="RefSeq" id="WP_184046237.1">
    <property type="nucleotide sequence ID" value="NZ_JACIGK010000022.1"/>
</dbReference>
<comment type="caution">
    <text evidence="8">The sequence shown here is derived from an EMBL/GenBank/DDBJ whole genome shotgun (WGS) entry which is preliminary data.</text>
</comment>
<dbReference type="InterPro" id="IPR013217">
    <property type="entry name" value="Methyltransf_12"/>
</dbReference>
<dbReference type="InterPro" id="IPR000873">
    <property type="entry name" value="AMP-dep_synth/lig_dom"/>
</dbReference>
<dbReference type="SMART" id="SM00823">
    <property type="entry name" value="PKS_PP"/>
    <property type="match status" value="2"/>
</dbReference>
<dbReference type="Pfam" id="PF00550">
    <property type="entry name" value="PP-binding"/>
    <property type="match status" value="3"/>
</dbReference>
<dbReference type="Gene3D" id="1.10.1200.10">
    <property type="entry name" value="ACP-like"/>
    <property type="match status" value="3"/>
</dbReference>
<keyword evidence="3" id="KW-0597">Phosphoprotein</keyword>
<feature type="domain" description="Carrier" evidence="7">
    <location>
        <begin position="1417"/>
        <end position="1491"/>
    </location>
</feature>
<dbReference type="Gene3D" id="3.30.559.10">
    <property type="entry name" value="Chloramphenicol acetyltransferase-like domain"/>
    <property type="match status" value="2"/>
</dbReference>
<feature type="region of interest" description="Disordered" evidence="6">
    <location>
        <begin position="88"/>
        <end position="116"/>
    </location>
</feature>
<dbReference type="SUPFAM" id="SSF53335">
    <property type="entry name" value="S-adenosyl-L-methionine-dependent methyltransferases"/>
    <property type="match status" value="1"/>
</dbReference>
<dbReference type="InterPro" id="IPR029063">
    <property type="entry name" value="SAM-dependent_MTases_sf"/>
</dbReference>
<dbReference type="InterPro" id="IPR045851">
    <property type="entry name" value="AMP-bd_C_sf"/>
</dbReference>
<dbReference type="Pfam" id="PF00668">
    <property type="entry name" value="Condensation"/>
    <property type="match status" value="2"/>
</dbReference>
<dbReference type="PANTHER" id="PTHR45527:SF10">
    <property type="entry name" value="PYOCHELIN SYNTHASE PCHF"/>
    <property type="match status" value="1"/>
</dbReference>
<dbReference type="Gene3D" id="3.30.559.30">
    <property type="entry name" value="Nonribosomal peptide synthetase, condensation domain"/>
    <property type="match status" value="2"/>
</dbReference>
<dbReference type="EMBL" id="JACIGK010000022">
    <property type="protein sequence ID" value="MBB4267127.1"/>
    <property type="molecule type" value="Genomic_DNA"/>
</dbReference>
<keyword evidence="5" id="KW-0677">Repeat</keyword>